<evidence type="ECO:0000256" key="2">
    <source>
        <dbReference type="SAM" id="SignalP"/>
    </source>
</evidence>
<feature type="region of interest" description="Disordered" evidence="1">
    <location>
        <begin position="29"/>
        <end position="71"/>
    </location>
</feature>
<proteinExistence type="predicted"/>
<protein>
    <recommendedName>
        <fullName evidence="5">DUF4333 domain-containing protein</fullName>
    </recommendedName>
</protein>
<dbReference type="EMBL" id="JAAXPG010000013">
    <property type="protein sequence ID" value="NKY98952.1"/>
    <property type="molecule type" value="Genomic_DNA"/>
</dbReference>
<gene>
    <name evidence="3" type="ORF">HGB44_14970</name>
</gene>
<feature type="chain" id="PRO_5038337334" description="DUF4333 domain-containing protein" evidence="2">
    <location>
        <begin position="23"/>
        <end position="217"/>
    </location>
</feature>
<keyword evidence="4" id="KW-1185">Reference proteome</keyword>
<name>A0A7X6MCW4_9ACTN</name>
<evidence type="ECO:0000256" key="1">
    <source>
        <dbReference type="SAM" id="MobiDB-lite"/>
    </source>
</evidence>
<evidence type="ECO:0000313" key="4">
    <source>
        <dbReference type="Proteomes" id="UP000553209"/>
    </source>
</evidence>
<accession>A0A7X6MCW4</accession>
<evidence type="ECO:0000313" key="3">
    <source>
        <dbReference type="EMBL" id="NKY98952.1"/>
    </source>
</evidence>
<evidence type="ECO:0008006" key="5">
    <source>
        <dbReference type="Google" id="ProtNLM"/>
    </source>
</evidence>
<dbReference type="PROSITE" id="PS51257">
    <property type="entry name" value="PROKAR_LIPOPROTEIN"/>
    <property type="match status" value="1"/>
</dbReference>
<dbReference type="AlphaFoldDB" id="A0A7X6MCW4"/>
<sequence length="217" mass="23310">MQVPVRERRTALGLVLAGSVLALTACGGGADPGAEASPEVDTTGFTYGEVPTENERGPSIDESLMPPEPAPGAPRHELLAHRALVEVTERTWTADPDAASECPDVDLHEVESYVCTVTYMGEEFEYQVSLDEERSTEDYAAESTELLTGPVILADLEHDIRVWSLFPYVDCGLDGEVVVAAVGEELTTCVALDDTTGETAEFTVDYGEHGGYAIERV</sequence>
<comment type="caution">
    <text evidence="3">The sequence shown here is derived from an EMBL/GenBank/DDBJ whole genome shotgun (WGS) entry which is preliminary data.</text>
</comment>
<keyword evidence="2" id="KW-0732">Signal</keyword>
<feature type="signal peptide" evidence="2">
    <location>
        <begin position="1"/>
        <end position="22"/>
    </location>
</feature>
<dbReference type="Proteomes" id="UP000553209">
    <property type="component" value="Unassembled WGS sequence"/>
</dbReference>
<dbReference type="RefSeq" id="WP_061082705.1">
    <property type="nucleotide sequence ID" value="NZ_JAAXPG010000013.1"/>
</dbReference>
<reference evidence="3 4" key="1">
    <citation type="submission" date="2020-04" db="EMBL/GenBank/DDBJ databases">
        <title>MicrobeNet Type strains.</title>
        <authorList>
            <person name="Nicholson A.C."/>
        </authorList>
    </citation>
    <scope>NUCLEOTIDE SEQUENCE [LARGE SCALE GENOMIC DNA]</scope>
    <source>
        <strain evidence="3 4">ATCC 23612</strain>
    </source>
</reference>
<organism evidence="3 4">
    <name type="scientific">Nocardiopsis alborubida</name>
    <dbReference type="NCBI Taxonomy" id="146802"/>
    <lineage>
        <taxon>Bacteria</taxon>
        <taxon>Bacillati</taxon>
        <taxon>Actinomycetota</taxon>
        <taxon>Actinomycetes</taxon>
        <taxon>Streptosporangiales</taxon>
        <taxon>Nocardiopsidaceae</taxon>
        <taxon>Nocardiopsis</taxon>
    </lineage>
</organism>